<protein>
    <submittedName>
        <fullName evidence="2">Uncharacterized protein</fullName>
    </submittedName>
</protein>
<accession>A0A9N9XWR7</accession>
<dbReference type="AlphaFoldDB" id="A0A9N9XWR7"/>
<dbReference type="Proteomes" id="UP000754883">
    <property type="component" value="Unassembled WGS sequence"/>
</dbReference>
<dbReference type="OrthoDB" id="284473at2759"/>
<sequence>MEAAAEKVRQLTRSILPELPHQLAKSPDWKCRNTPDDKKRIEEQYNSRLQYMTMVNEGDRGVLFTRGYYDIRPEPPTTKPVPREVDVLARGGAKKLSLSDYAKKKSGAAASASPSDPPTPSSQKKSSDKPLSTTEPRNLDEPKSSRDPKRPDHSRPMNSESYSSSRSSKTATNEVVVVDTRPPSLPARPPDPDRRKRPAETDDGARPLKRQRPSDASRQPEEPSREDPLRRKAQDYPSSRNHTPVKDSRLSSSNSLLNGRGTVKVATSQPRNASPPPRSRGNSMNGVRPPTTGANRTSSSKLDVGSKTYVPPLLSPLHLDINDGTEDTGRGAQKKRASGVESGKVPKSKNIDVHIGSRPPRSPVKIPPLLSPTLPPEVEAELERRRKLSPRPLDSRSREEPEIERRIRVDPDDEGRGRRTHLVTLRVPRTLRTRFAGLMRLPPSRKEPRLLGPTSGSHGEKRPVALTDVPADSIAMKKPRASDVSNTSKPSIPPSTPSYRKGGATNMSRVSSSNSLVNTPGEAITGTPSVPGSSERTANGPEPVSKSMMSKVTLLREKEVYFRSLGKRLKHNGDLAFNGRQDTQAAVTNGNTRAGEPNIKLGYVLHLESTLAFMMSFYVQDLHRNLSSKAGDPSGWGSLLPLLDFLRRKEGRVLRPLHAVTMLLQVIAYDEITKAYTTHDNPKDVTLQEFLKHRRTREKIIPQLREYNASIDSSFRANITLLTTVEDIAEIVLGILRRWCADEGIDYNAQLNLREAGVKNIMARSHH</sequence>
<feature type="compositionally biased region" description="Polar residues" evidence="1">
    <location>
        <begin position="292"/>
        <end position="301"/>
    </location>
</feature>
<feature type="compositionally biased region" description="Low complexity" evidence="1">
    <location>
        <begin position="250"/>
        <end position="261"/>
    </location>
</feature>
<name>A0A9N9XWR7_9HYPO</name>
<gene>
    <name evidence="2" type="ORF">CBYS24578_00004947</name>
</gene>
<feature type="compositionally biased region" description="Low complexity" evidence="1">
    <location>
        <begin position="159"/>
        <end position="168"/>
    </location>
</feature>
<feature type="compositionally biased region" description="Polar residues" evidence="1">
    <location>
        <begin position="526"/>
        <end position="537"/>
    </location>
</feature>
<proteinExistence type="predicted"/>
<keyword evidence="3" id="KW-1185">Reference proteome</keyword>
<feature type="compositionally biased region" description="Basic and acidic residues" evidence="1">
    <location>
        <begin position="393"/>
        <end position="415"/>
    </location>
</feature>
<feature type="compositionally biased region" description="Low complexity" evidence="1">
    <location>
        <begin position="121"/>
        <end position="132"/>
    </location>
</feature>
<dbReference type="EMBL" id="CABFNO020001301">
    <property type="protein sequence ID" value="CAG9979487.1"/>
    <property type="molecule type" value="Genomic_DNA"/>
</dbReference>
<reference evidence="2 3" key="2">
    <citation type="submission" date="2021-10" db="EMBL/GenBank/DDBJ databases">
        <authorList>
            <person name="Piombo E."/>
        </authorList>
    </citation>
    <scope>NUCLEOTIDE SEQUENCE [LARGE SCALE GENOMIC DNA]</scope>
</reference>
<feature type="region of interest" description="Disordered" evidence="1">
    <location>
        <begin position="440"/>
        <end position="545"/>
    </location>
</feature>
<feature type="compositionally biased region" description="Polar residues" evidence="1">
    <location>
        <begin position="505"/>
        <end position="518"/>
    </location>
</feature>
<evidence type="ECO:0000313" key="2">
    <source>
        <dbReference type="EMBL" id="CAG9979487.1"/>
    </source>
</evidence>
<organism evidence="2 3">
    <name type="scientific">Clonostachys byssicola</name>
    <dbReference type="NCBI Taxonomy" id="160290"/>
    <lineage>
        <taxon>Eukaryota</taxon>
        <taxon>Fungi</taxon>
        <taxon>Dikarya</taxon>
        <taxon>Ascomycota</taxon>
        <taxon>Pezizomycotina</taxon>
        <taxon>Sordariomycetes</taxon>
        <taxon>Hypocreomycetidae</taxon>
        <taxon>Hypocreales</taxon>
        <taxon>Bionectriaceae</taxon>
        <taxon>Clonostachys</taxon>
    </lineage>
</organism>
<feature type="compositionally biased region" description="Pro residues" evidence="1">
    <location>
        <begin position="360"/>
        <end position="375"/>
    </location>
</feature>
<feature type="compositionally biased region" description="Basic and acidic residues" evidence="1">
    <location>
        <begin position="137"/>
        <end position="155"/>
    </location>
</feature>
<feature type="compositionally biased region" description="Basic and acidic residues" evidence="1">
    <location>
        <begin position="190"/>
        <end position="234"/>
    </location>
</feature>
<evidence type="ECO:0000313" key="3">
    <source>
        <dbReference type="Proteomes" id="UP000754883"/>
    </source>
</evidence>
<evidence type="ECO:0000256" key="1">
    <source>
        <dbReference type="SAM" id="MobiDB-lite"/>
    </source>
</evidence>
<comment type="caution">
    <text evidence="2">The sequence shown here is derived from an EMBL/GenBank/DDBJ whole genome shotgun (WGS) entry which is preliminary data.</text>
</comment>
<reference evidence="3" key="1">
    <citation type="submission" date="2019-06" db="EMBL/GenBank/DDBJ databases">
        <authorList>
            <person name="Broberg M."/>
        </authorList>
    </citation>
    <scope>NUCLEOTIDE SEQUENCE [LARGE SCALE GENOMIC DNA]</scope>
</reference>
<feature type="region of interest" description="Disordered" evidence="1">
    <location>
        <begin position="92"/>
        <end position="415"/>
    </location>
</feature>